<feature type="compositionally biased region" description="Basic and acidic residues" evidence="1">
    <location>
        <begin position="1117"/>
        <end position="1131"/>
    </location>
</feature>
<name>A0A699HKI5_TANCI</name>
<dbReference type="InterPro" id="IPR021109">
    <property type="entry name" value="Peptidase_aspartic_dom_sf"/>
</dbReference>
<evidence type="ECO:0000256" key="1">
    <source>
        <dbReference type="SAM" id="MobiDB-lite"/>
    </source>
</evidence>
<dbReference type="PANTHER" id="PTHR33067:SF9">
    <property type="entry name" value="RNA-DIRECTED DNA POLYMERASE"/>
    <property type="match status" value="1"/>
</dbReference>
<feature type="compositionally biased region" description="Polar residues" evidence="1">
    <location>
        <begin position="1075"/>
        <end position="1114"/>
    </location>
</feature>
<dbReference type="InterPro" id="IPR043502">
    <property type="entry name" value="DNA/RNA_pol_sf"/>
</dbReference>
<evidence type="ECO:0000313" key="2">
    <source>
        <dbReference type="EMBL" id="GEY14105.1"/>
    </source>
</evidence>
<keyword evidence="2" id="KW-0808">Transferase</keyword>
<dbReference type="SUPFAM" id="SSF56672">
    <property type="entry name" value="DNA/RNA polymerases"/>
    <property type="match status" value="1"/>
</dbReference>
<reference evidence="2" key="1">
    <citation type="journal article" date="2019" name="Sci. Rep.">
        <title>Draft genome of Tanacetum cinerariifolium, the natural source of mosquito coil.</title>
        <authorList>
            <person name="Yamashiro T."/>
            <person name="Shiraishi A."/>
            <person name="Satake H."/>
            <person name="Nakayama K."/>
        </authorList>
    </citation>
    <scope>NUCLEOTIDE SEQUENCE</scope>
</reference>
<protein>
    <submittedName>
        <fullName evidence="2">Reverse transcriptase domain-containing protein</fullName>
    </submittedName>
</protein>
<proteinExistence type="predicted"/>
<dbReference type="CDD" id="cd00303">
    <property type="entry name" value="retropepsin_like"/>
    <property type="match status" value="1"/>
</dbReference>
<comment type="caution">
    <text evidence="2">The sequence shown here is derived from an EMBL/GenBank/DDBJ whole genome shotgun (WGS) entry which is preliminary data.</text>
</comment>
<feature type="compositionally biased region" description="Basic and acidic residues" evidence="1">
    <location>
        <begin position="248"/>
        <end position="257"/>
    </location>
</feature>
<dbReference type="EMBL" id="BKCJ010154908">
    <property type="protein sequence ID" value="GEY14105.1"/>
    <property type="molecule type" value="Genomic_DNA"/>
</dbReference>
<keyword evidence="2" id="KW-0695">RNA-directed DNA polymerase</keyword>
<feature type="compositionally biased region" description="Polar residues" evidence="1">
    <location>
        <begin position="1133"/>
        <end position="1149"/>
    </location>
</feature>
<sequence length="1511" mass="171491">SRADPTLLIDFEMAAKGNGDLPAPDLWTIEELCQPSLNCRGGTFMKRRPGECYDLIENITPHHKDWDTSAQWSESSSSITSSSDTEITTLKAEMAKINKNLMRVLQVNQQVKAVTPNCETCGGPHSFNDCPATVGQTHNVYAAGAYQSNSYQPQGNRNLLSYRLDNYLGPLGNTITNPKEDLKVITTRSGTVYQGPMIPTSSSSFSSPPTESPILNSEPIVAPIIKPVVAPVSASKPNQRPLIPYPSRLHDQKPRDKANDQREEFFQIFKDLNFNISFAGALILMPKFGPTIKTLLTNKDKLSELAKTPLNKYCSTANLGASINLMPLSVWNKLSLPNLSPMCMTLELADHSISHPVGVAEDVFVKVGTFHFPADFVVVDFDADPRVPLILERSFLKTGRALIDVFEGELTLRVGKEAITFNLDQTSRYSANYNDMTAKQINVIDMACEEYSQEVLGFSDVIASGNPTPYYDPIVSTTSPTLTPFGNSDFLLEEVDACLALEDDATSPEVDQSYVDTEGDILLLEAFLNDDSSLPPPNQGNYLPQVRKELKIYEAKTGVKKLPIIIAKDLSVEEKIALITVLKSHKRAIAWKLSDIKDIDPEFCTQKILMEEDFELAIQHQRRVNPKIHDVIKNEVLKLLDAGLIYPISDSPWVSPIHYVLKKGGFTVIENEENKLIPTRLVMGSRVCIDYRKLKEATCKDHFPLPLMDQMLERLVGNEYYCFLDGFSEKMLKLYEDTNLCLNYEKSHFMVKRGIVLGHKISKNGIEVDKAKVDVIAKLPHPTTVLLLQEFTFKVIDTKGAENLAADHLSRLENPHQNVLDHKEINESFPLETLNLVSFRGNSSTPWFTDFANYHARNFVVNGMSPRTLEENFYEFMQMNQFAGAVSAIPEIVHRYMDQRMNEAVQVAIQLQSDKLREEAQKENDEFLKTIDENMQKIIKEKVKEQVKVQVSKILPRIEQTMNEQLESKVLTRSSHSSKTSYAVAADLFKMELKKIIIEETEGNKFIQRSDEQRNLYKALIEAYESYKIILDTYGESVTLKRCRDGDVDKDEEPSAGPDRGSKRRREGKEPESASAPTKTATRSAGRSTQGTKSRQASASESATGEEPMQTTFQMEEPSHPEFDTGAEDRPIVQSSPHPEWFSQQQKPPTSDRDWNTTLPATHESIQLWISELAKQSDSRSSFNELMDIPMDFSNFLINRFKVDTLTPKLIASPTYELLKGSSKSLVELEYHLEEVYKATIDQLDWVNPEGQQYPHNLLKPLPLIPNNRGHCVIPFEHFINNDLEYLCGGASSRKYTTSVTKTKAAKYGHIKWIEDLVPRIMWIEEVIGYDKHSLWGVSHWRRKRQQFYSFAVNQESARDVYSKRRIIAVTELKIVKWHNYKHLDWITKHRDPEACGRPSTGCQKLPEEAQPNEAGYNKDKKNRLIRIDELHKFSDGTLTDVHTALDDRLKGIQMQYLPQSIWRKSDKDRAAAMIQAIDKRLKTRRIMRSLERFVGGRLYEGDFRMLQRTI</sequence>
<feature type="non-terminal residue" evidence="2">
    <location>
        <position position="1"/>
    </location>
</feature>
<dbReference type="Gene3D" id="2.40.70.10">
    <property type="entry name" value="Acid Proteases"/>
    <property type="match status" value="1"/>
</dbReference>
<feature type="region of interest" description="Disordered" evidence="1">
    <location>
        <begin position="235"/>
        <end position="257"/>
    </location>
</feature>
<keyword evidence="2" id="KW-0548">Nucleotidyltransferase</keyword>
<accession>A0A699HKI5</accession>
<dbReference type="Gene3D" id="3.10.10.10">
    <property type="entry name" value="HIV Type 1 Reverse Transcriptase, subunit A, domain 1"/>
    <property type="match status" value="1"/>
</dbReference>
<dbReference type="GO" id="GO:0003964">
    <property type="term" value="F:RNA-directed DNA polymerase activity"/>
    <property type="evidence" value="ECO:0007669"/>
    <property type="project" value="UniProtKB-KW"/>
</dbReference>
<gene>
    <name evidence="2" type="ORF">Tci_386079</name>
</gene>
<dbReference type="PANTHER" id="PTHR33067">
    <property type="entry name" value="RNA-DIRECTED DNA POLYMERASE-RELATED"/>
    <property type="match status" value="1"/>
</dbReference>
<feature type="region of interest" description="Disordered" evidence="1">
    <location>
        <begin position="1045"/>
        <end position="1153"/>
    </location>
</feature>
<organism evidence="2">
    <name type="scientific">Tanacetum cinerariifolium</name>
    <name type="common">Dalmatian daisy</name>
    <name type="synonym">Chrysanthemum cinerariifolium</name>
    <dbReference type="NCBI Taxonomy" id="118510"/>
    <lineage>
        <taxon>Eukaryota</taxon>
        <taxon>Viridiplantae</taxon>
        <taxon>Streptophyta</taxon>
        <taxon>Embryophyta</taxon>
        <taxon>Tracheophyta</taxon>
        <taxon>Spermatophyta</taxon>
        <taxon>Magnoliopsida</taxon>
        <taxon>eudicotyledons</taxon>
        <taxon>Gunneridae</taxon>
        <taxon>Pentapetalae</taxon>
        <taxon>asterids</taxon>
        <taxon>campanulids</taxon>
        <taxon>Asterales</taxon>
        <taxon>Asteraceae</taxon>
        <taxon>Asteroideae</taxon>
        <taxon>Anthemideae</taxon>
        <taxon>Anthemidinae</taxon>
        <taxon>Tanacetum</taxon>
    </lineage>
</organism>